<keyword evidence="1" id="KW-0812">Transmembrane</keyword>
<evidence type="ECO:0000256" key="1">
    <source>
        <dbReference type="SAM" id="Phobius"/>
    </source>
</evidence>
<dbReference type="AlphaFoldDB" id="A0A9D1IFX5"/>
<comment type="caution">
    <text evidence="2">The sequence shown here is derived from an EMBL/GenBank/DDBJ whole genome shotgun (WGS) entry which is preliminary data.</text>
</comment>
<accession>A0A9D1IFX5</accession>
<reference evidence="2" key="1">
    <citation type="submission" date="2020-10" db="EMBL/GenBank/DDBJ databases">
        <authorList>
            <person name="Gilroy R."/>
        </authorList>
    </citation>
    <scope>NUCLEOTIDE SEQUENCE</scope>
    <source>
        <strain evidence="2">ChiGjej1B1-19959</strain>
    </source>
</reference>
<protein>
    <submittedName>
        <fullName evidence="2">Uncharacterized protein</fullName>
    </submittedName>
</protein>
<dbReference type="Proteomes" id="UP000824071">
    <property type="component" value="Unassembled WGS sequence"/>
</dbReference>
<proteinExistence type="predicted"/>
<name>A0A9D1IFX5_9FIRM</name>
<organism evidence="2 3">
    <name type="scientific">Candidatus Fimenecus excrementigallinarum</name>
    <dbReference type="NCBI Taxonomy" id="2840816"/>
    <lineage>
        <taxon>Bacteria</taxon>
        <taxon>Bacillati</taxon>
        <taxon>Bacillota</taxon>
        <taxon>Clostridia</taxon>
        <taxon>Candidatus Fimenecus</taxon>
    </lineage>
</organism>
<keyword evidence="1" id="KW-0472">Membrane</keyword>
<reference evidence="2" key="2">
    <citation type="journal article" date="2021" name="PeerJ">
        <title>Extensive microbial diversity within the chicken gut microbiome revealed by metagenomics and culture.</title>
        <authorList>
            <person name="Gilroy R."/>
            <person name="Ravi A."/>
            <person name="Getino M."/>
            <person name="Pursley I."/>
            <person name="Horton D.L."/>
            <person name="Alikhan N.F."/>
            <person name="Baker D."/>
            <person name="Gharbi K."/>
            <person name="Hall N."/>
            <person name="Watson M."/>
            <person name="Adriaenssens E.M."/>
            <person name="Foster-Nyarko E."/>
            <person name="Jarju S."/>
            <person name="Secka A."/>
            <person name="Antonio M."/>
            <person name="Oren A."/>
            <person name="Chaudhuri R.R."/>
            <person name="La Ragione R."/>
            <person name="Hildebrand F."/>
            <person name="Pallen M.J."/>
        </authorList>
    </citation>
    <scope>NUCLEOTIDE SEQUENCE</scope>
    <source>
        <strain evidence="2">ChiGjej1B1-19959</strain>
    </source>
</reference>
<feature type="transmembrane region" description="Helical" evidence="1">
    <location>
        <begin position="6"/>
        <end position="26"/>
    </location>
</feature>
<evidence type="ECO:0000313" key="2">
    <source>
        <dbReference type="EMBL" id="HIU35956.1"/>
    </source>
</evidence>
<keyword evidence="1" id="KW-1133">Transmembrane helix</keyword>
<dbReference type="EMBL" id="DVMW01000030">
    <property type="protein sequence ID" value="HIU35956.1"/>
    <property type="molecule type" value="Genomic_DNA"/>
</dbReference>
<gene>
    <name evidence="2" type="ORF">IAC53_05025</name>
</gene>
<evidence type="ECO:0000313" key="3">
    <source>
        <dbReference type="Proteomes" id="UP000824071"/>
    </source>
</evidence>
<sequence length="111" mass="12397">MLDTFFGAVFVGLVVFGLLALCYAILLKALLPRRRRGYYIIVPARRCDKDVAAAAYAARMKLHFIGDEAVGSVVVLDCGMDERQRLSCLNICRETNGIYLCTPAEFEEMVK</sequence>